<sequence>MATLLRPVLSTCYNKNFCPQATTPSVWFAINRQDGLVHDIFEAGIVWKHKNAVPAIDCTQDLPSRGLDDIIVEELAPPNDVGQDIFFNEVSPSMNDLCLTPNPPIEVPNPLILEPNPSPNDVNFNENQLPLPELSTSEERRKKSQTRDPFRRKAVSENCSTSINSVNILESTQGPQGIQSSSNDFFFCKKKSRIASKMITYVMCKSTDTPTLAFFRASPPRKPNSLGLDSKTTRLVTSWLFQMRLKLKLKLKRLLWTIFGKFLVTPITGNSSSPCTNQGTQFGCSDIQ</sequence>
<feature type="region of interest" description="Disordered" evidence="1">
    <location>
        <begin position="114"/>
        <end position="156"/>
    </location>
</feature>
<gene>
    <name evidence="2" type="ORF">NTEN_LOCUS19230</name>
</gene>
<evidence type="ECO:0000256" key="1">
    <source>
        <dbReference type="SAM" id="MobiDB-lite"/>
    </source>
</evidence>
<feature type="compositionally biased region" description="Basic and acidic residues" evidence="1">
    <location>
        <begin position="137"/>
        <end position="155"/>
    </location>
</feature>
<accession>A0A6H5HDV3</accession>
<dbReference type="EMBL" id="CADCXU010028220">
    <property type="protein sequence ID" value="CAB0014823.1"/>
    <property type="molecule type" value="Genomic_DNA"/>
</dbReference>
<protein>
    <submittedName>
        <fullName evidence="2">Uncharacterized protein</fullName>
    </submittedName>
</protein>
<name>A0A6H5HDV3_9HEMI</name>
<evidence type="ECO:0000313" key="2">
    <source>
        <dbReference type="EMBL" id="CAB0014823.1"/>
    </source>
</evidence>
<dbReference type="AlphaFoldDB" id="A0A6H5HDV3"/>
<dbReference type="Proteomes" id="UP000479000">
    <property type="component" value="Unassembled WGS sequence"/>
</dbReference>
<reference evidence="2 3" key="1">
    <citation type="submission" date="2020-02" db="EMBL/GenBank/DDBJ databases">
        <authorList>
            <person name="Ferguson B K."/>
        </authorList>
    </citation>
    <scope>NUCLEOTIDE SEQUENCE [LARGE SCALE GENOMIC DNA]</scope>
</reference>
<feature type="compositionally biased region" description="Polar residues" evidence="1">
    <location>
        <begin position="119"/>
        <end position="128"/>
    </location>
</feature>
<proteinExistence type="predicted"/>
<evidence type="ECO:0000313" key="3">
    <source>
        <dbReference type="Proteomes" id="UP000479000"/>
    </source>
</evidence>
<keyword evidence="3" id="KW-1185">Reference proteome</keyword>
<organism evidence="2 3">
    <name type="scientific">Nesidiocoris tenuis</name>
    <dbReference type="NCBI Taxonomy" id="355587"/>
    <lineage>
        <taxon>Eukaryota</taxon>
        <taxon>Metazoa</taxon>
        <taxon>Ecdysozoa</taxon>
        <taxon>Arthropoda</taxon>
        <taxon>Hexapoda</taxon>
        <taxon>Insecta</taxon>
        <taxon>Pterygota</taxon>
        <taxon>Neoptera</taxon>
        <taxon>Paraneoptera</taxon>
        <taxon>Hemiptera</taxon>
        <taxon>Heteroptera</taxon>
        <taxon>Panheteroptera</taxon>
        <taxon>Cimicomorpha</taxon>
        <taxon>Miridae</taxon>
        <taxon>Dicyphina</taxon>
        <taxon>Nesidiocoris</taxon>
    </lineage>
</organism>